<name>A0A9W6WZ49_9STRA</name>
<keyword evidence="3" id="KW-1185">Reference proteome</keyword>
<feature type="compositionally biased region" description="Polar residues" evidence="1">
    <location>
        <begin position="54"/>
        <end position="68"/>
    </location>
</feature>
<dbReference type="EMBL" id="BSXT01000291">
    <property type="protein sequence ID" value="GMF23600.1"/>
    <property type="molecule type" value="Genomic_DNA"/>
</dbReference>
<protein>
    <submittedName>
        <fullName evidence="2">Unnamed protein product</fullName>
    </submittedName>
</protein>
<feature type="region of interest" description="Disordered" evidence="1">
    <location>
        <begin position="54"/>
        <end position="74"/>
    </location>
</feature>
<accession>A0A9W6WZ49</accession>
<sequence>MERLARKKVDHQRQLDQLFKIATPEDQADVEQSYGFKKLTMTMIDEMVARHNSAEVSDTGVDTSNTASEVVYQF</sequence>
<proteinExistence type="predicted"/>
<evidence type="ECO:0000256" key="1">
    <source>
        <dbReference type="SAM" id="MobiDB-lite"/>
    </source>
</evidence>
<organism evidence="2 3">
    <name type="scientific">Phytophthora fragariaefolia</name>
    <dbReference type="NCBI Taxonomy" id="1490495"/>
    <lineage>
        <taxon>Eukaryota</taxon>
        <taxon>Sar</taxon>
        <taxon>Stramenopiles</taxon>
        <taxon>Oomycota</taxon>
        <taxon>Peronosporomycetes</taxon>
        <taxon>Peronosporales</taxon>
        <taxon>Peronosporaceae</taxon>
        <taxon>Phytophthora</taxon>
    </lineage>
</organism>
<comment type="caution">
    <text evidence="2">The sequence shown here is derived from an EMBL/GenBank/DDBJ whole genome shotgun (WGS) entry which is preliminary data.</text>
</comment>
<evidence type="ECO:0000313" key="3">
    <source>
        <dbReference type="Proteomes" id="UP001165121"/>
    </source>
</evidence>
<gene>
    <name evidence="2" type="ORF">Pfra01_000377200</name>
</gene>
<evidence type="ECO:0000313" key="2">
    <source>
        <dbReference type="EMBL" id="GMF23600.1"/>
    </source>
</evidence>
<dbReference type="Proteomes" id="UP001165121">
    <property type="component" value="Unassembled WGS sequence"/>
</dbReference>
<reference evidence="2" key="1">
    <citation type="submission" date="2023-04" db="EMBL/GenBank/DDBJ databases">
        <title>Phytophthora fragariaefolia NBRC 109709.</title>
        <authorList>
            <person name="Ichikawa N."/>
            <person name="Sato H."/>
            <person name="Tonouchi N."/>
        </authorList>
    </citation>
    <scope>NUCLEOTIDE SEQUENCE</scope>
    <source>
        <strain evidence="2">NBRC 109709</strain>
    </source>
</reference>
<dbReference type="AlphaFoldDB" id="A0A9W6WZ49"/>